<evidence type="ECO:0000313" key="2">
    <source>
        <dbReference type="Proteomes" id="UP000299102"/>
    </source>
</evidence>
<organism evidence="1 2">
    <name type="scientific">Eumeta variegata</name>
    <name type="common">Bagworm moth</name>
    <name type="synonym">Eumeta japonica</name>
    <dbReference type="NCBI Taxonomy" id="151549"/>
    <lineage>
        <taxon>Eukaryota</taxon>
        <taxon>Metazoa</taxon>
        <taxon>Ecdysozoa</taxon>
        <taxon>Arthropoda</taxon>
        <taxon>Hexapoda</taxon>
        <taxon>Insecta</taxon>
        <taxon>Pterygota</taxon>
        <taxon>Neoptera</taxon>
        <taxon>Endopterygota</taxon>
        <taxon>Lepidoptera</taxon>
        <taxon>Glossata</taxon>
        <taxon>Ditrysia</taxon>
        <taxon>Tineoidea</taxon>
        <taxon>Psychidae</taxon>
        <taxon>Oiketicinae</taxon>
        <taxon>Eumeta</taxon>
    </lineage>
</organism>
<reference evidence="1 2" key="1">
    <citation type="journal article" date="2019" name="Commun. Biol.">
        <title>The bagworm genome reveals a unique fibroin gene that provides high tensile strength.</title>
        <authorList>
            <person name="Kono N."/>
            <person name="Nakamura H."/>
            <person name="Ohtoshi R."/>
            <person name="Tomita M."/>
            <person name="Numata K."/>
            <person name="Arakawa K."/>
        </authorList>
    </citation>
    <scope>NUCLEOTIDE SEQUENCE [LARGE SCALE GENOMIC DNA]</scope>
</reference>
<protein>
    <submittedName>
        <fullName evidence="1">Uncharacterized protein</fullName>
    </submittedName>
</protein>
<keyword evidence="2" id="KW-1185">Reference proteome</keyword>
<gene>
    <name evidence="1" type="ORF">EVAR_59644_1</name>
</gene>
<proteinExistence type="predicted"/>
<sequence>MPYELRASKSSIILRAVNVAGQQLLLLLILTFLENGGPHRIESTPQSAQYAGRPASAARLDTALFDWDLTFITIDRRTSPSRNQDLLHNNEITRKTLQPFT</sequence>
<dbReference type="EMBL" id="BGZK01001220">
    <property type="protein sequence ID" value="GBP74749.1"/>
    <property type="molecule type" value="Genomic_DNA"/>
</dbReference>
<evidence type="ECO:0000313" key="1">
    <source>
        <dbReference type="EMBL" id="GBP74749.1"/>
    </source>
</evidence>
<comment type="caution">
    <text evidence="1">The sequence shown here is derived from an EMBL/GenBank/DDBJ whole genome shotgun (WGS) entry which is preliminary data.</text>
</comment>
<dbReference type="AlphaFoldDB" id="A0A4C1YJF0"/>
<name>A0A4C1YJF0_EUMVA</name>
<dbReference type="Proteomes" id="UP000299102">
    <property type="component" value="Unassembled WGS sequence"/>
</dbReference>
<accession>A0A4C1YJF0</accession>